<name>A0A2C9UBW3_MANES</name>
<reference evidence="1" key="1">
    <citation type="submission" date="2016-02" db="EMBL/GenBank/DDBJ databases">
        <title>WGS assembly of Manihot esculenta.</title>
        <authorList>
            <person name="Bredeson J.V."/>
            <person name="Prochnik S.E."/>
            <person name="Lyons J.B."/>
            <person name="Schmutz J."/>
            <person name="Grimwood J."/>
            <person name="Vrebalov J."/>
            <person name="Bart R.S."/>
            <person name="Amuge T."/>
            <person name="Ferguson M.E."/>
            <person name="Green R."/>
            <person name="Putnam N."/>
            <person name="Stites J."/>
            <person name="Rounsley S."/>
            <person name="Rokhsar D.S."/>
        </authorList>
    </citation>
    <scope>NUCLEOTIDE SEQUENCE [LARGE SCALE GENOMIC DNA]</scope>
    <source>
        <tissue evidence="1">Leaf</tissue>
    </source>
</reference>
<sequence>MIHLCEINFLVATFRISIWVFQLYELSGVLNDLDICFSWLTCLSLFLVVDC</sequence>
<protein>
    <submittedName>
        <fullName evidence="1">Uncharacterized protein</fullName>
    </submittedName>
</protein>
<dbReference type="AlphaFoldDB" id="A0A2C9UBW3"/>
<gene>
    <name evidence="1" type="ORF">MANES_16G114700</name>
</gene>
<proteinExistence type="predicted"/>
<dbReference type="EMBL" id="CM004402">
    <property type="protein sequence ID" value="OAY27297.1"/>
    <property type="molecule type" value="Genomic_DNA"/>
</dbReference>
<accession>A0A2C9UBW3</accession>
<evidence type="ECO:0000313" key="1">
    <source>
        <dbReference type="EMBL" id="OAY27297.1"/>
    </source>
</evidence>
<organism evidence="1">
    <name type="scientific">Manihot esculenta</name>
    <name type="common">Cassava</name>
    <name type="synonym">Jatropha manihot</name>
    <dbReference type="NCBI Taxonomy" id="3983"/>
    <lineage>
        <taxon>Eukaryota</taxon>
        <taxon>Viridiplantae</taxon>
        <taxon>Streptophyta</taxon>
        <taxon>Embryophyta</taxon>
        <taxon>Tracheophyta</taxon>
        <taxon>Spermatophyta</taxon>
        <taxon>Magnoliopsida</taxon>
        <taxon>eudicotyledons</taxon>
        <taxon>Gunneridae</taxon>
        <taxon>Pentapetalae</taxon>
        <taxon>rosids</taxon>
        <taxon>fabids</taxon>
        <taxon>Malpighiales</taxon>
        <taxon>Euphorbiaceae</taxon>
        <taxon>Crotonoideae</taxon>
        <taxon>Manihoteae</taxon>
        <taxon>Manihot</taxon>
    </lineage>
</organism>